<evidence type="ECO:0000313" key="2">
    <source>
        <dbReference type="Proteomes" id="UP001163603"/>
    </source>
</evidence>
<dbReference type="Proteomes" id="UP001163603">
    <property type="component" value="Chromosome 12"/>
</dbReference>
<name>A0ACC0XEK7_9ROSI</name>
<protein>
    <submittedName>
        <fullName evidence="1">Uncharacterized protein</fullName>
    </submittedName>
</protein>
<accession>A0ACC0XEK7</accession>
<reference evidence="2" key="1">
    <citation type="journal article" date="2023" name="G3 (Bethesda)">
        <title>Genome assembly and association tests identify interacting loci associated with vigor, precocity, and sex in interspecific pistachio rootstocks.</title>
        <authorList>
            <person name="Palmer W."/>
            <person name="Jacygrad E."/>
            <person name="Sagayaradj S."/>
            <person name="Cavanaugh K."/>
            <person name="Han R."/>
            <person name="Bertier L."/>
            <person name="Beede B."/>
            <person name="Kafkas S."/>
            <person name="Golino D."/>
            <person name="Preece J."/>
            <person name="Michelmore R."/>
        </authorList>
    </citation>
    <scope>NUCLEOTIDE SEQUENCE [LARGE SCALE GENOMIC DNA]</scope>
</reference>
<sequence length="54" mass="6359">MDFLAFAEIRLSPRVQKRNNEGQTNLVRCQRRRLNAEAQSRAQNRKPHIGLEKL</sequence>
<evidence type="ECO:0000313" key="1">
    <source>
        <dbReference type="EMBL" id="KAJ0016804.1"/>
    </source>
</evidence>
<proteinExistence type="predicted"/>
<keyword evidence="2" id="KW-1185">Reference proteome</keyword>
<organism evidence="1 2">
    <name type="scientific">Pistacia integerrima</name>
    <dbReference type="NCBI Taxonomy" id="434235"/>
    <lineage>
        <taxon>Eukaryota</taxon>
        <taxon>Viridiplantae</taxon>
        <taxon>Streptophyta</taxon>
        <taxon>Embryophyta</taxon>
        <taxon>Tracheophyta</taxon>
        <taxon>Spermatophyta</taxon>
        <taxon>Magnoliopsida</taxon>
        <taxon>eudicotyledons</taxon>
        <taxon>Gunneridae</taxon>
        <taxon>Pentapetalae</taxon>
        <taxon>rosids</taxon>
        <taxon>malvids</taxon>
        <taxon>Sapindales</taxon>
        <taxon>Anacardiaceae</taxon>
        <taxon>Pistacia</taxon>
    </lineage>
</organism>
<comment type="caution">
    <text evidence="1">The sequence shown here is derived from an EMBL/GenBank/DDBJ whole genome shotgun (WGS) entry which is preliminary data.</text>
</comment>
<gene>
    <name evidence="1" type="ORF">Pint_11929</name>
</gene>
<dbReference type="EMBL" id="CM047747">
    <property type="protein sequence ID" value="KAJ0016804.1"/>
    <property type="molecule type" value="Genomic_DNA"/>
</dbReference>